<protein>
    <submittedName>
        <fullName evidence="2">Glycosyltransferase family 1 protein</fullName>
    </submittedName>
</protein>
<dbReference type="InterPro" id="IPR050194">
    <property type="entry name" value="Glycosyltransferase_grp1"/>
</dbReference>
<dbReference type="SUPFAM" id="SSF53756">
    <property type="entry name" value="UDP-Glycosyltransferase/glycogen phosphorylase"/>
    <property type="match status" value="1"/>
</dbReference>
<evidence type="ECO:0000259" key="1">
    <source>
        <dbReference type="Pfam" id="PF13439"/>
    </source>
</evidence>
<dbReference type="GO" id="GO:0016757">
    <property type="term" value="F:glycosyltransferase activity"/>
    <property type="evidence" value="ECO:0007669"/>
    <property type="project" value="UniProtKB-ARBA"/>
</dbReference>
<accession>A0A3L7JKT5</accession>
<evidence type="ECO:0000313" key="3">
    <source>
        <dbReference type="Proteomes" id="UP000281094"/>
    </source>
</evidence>
<dbReference type="Gene3D" id="3.40.50.2000">
    <property type="entry name" value="Glycogen Phosphorylase B"/>
    <property type="match status" value="2"/>
</dbReference>
<keyword evidence="3" id="KW-1185">Reference proteome</keyword>
<gene>
    <name evidence="2" type="ORF">D8780_13655</name>
</gene>
<dbReference type="Pfam" id="PF13692">
    <property type="entry name" value="Glyco_trans_1_4"/>
    <property type="match status" value="1"/>
</dbReference>
<dbReference type="EMBL" id="RCWN01000001">
    <property type="protein sequence ID" value="RLQ89132.1"/>
    <property type="molecule type" value="Genomic_DNA"/>
</dbReference>
<dbReference type="PANTHER" id="PTHR45947">
    <property type="entry name" value="SULFOQUINOVOSYL TRANSFERASE SQD2"/>
    <property type="match status" value="1"/>
</dbReference>
<proteinExistence type="predicted"/>
<evidence type="ECO:0000313" key="2">
    <source>
        <dbReference type="EMBL" id="RLQ89132.1"/>
    </source>
</evidence>
<dbReference type="Pfam" id="PF13439">
    <property type="entry name" value="Glyco_transf_4"/>
    <property type="match status" value="1"/>
</dbReference>
<dbReference type="PANTHER" id="PTHR45947:SF3">
    <property type="entry name" value="SULFOQUINOVOSYL TRANSFERASE SQD2"/>
    <property type="match status" value="1"/>
</dbReference>
<reference evidence="2 3" key="1">
    <citation type="submission" date="2018-10" db="EMBL/GenBank/DDBJ databases">
        <title>Notoacmeibacter sp. M2BS9Y-3-1, whole genome shotgun sequence.</title>
        <authorList>
            <person name="Tuo L."/>
        </authorList>
    </citation>
    <scope>NUCLEOTIDE SEQUENCE [LARGE SCALE GENOMIC DNA]</scope>
    <source>
        <strain evidence="2 3">M2BS9Y-3-1</strain>
    </source>
</reference>
<feature type="domain" description="Glycosyltransferase subfamily 4-like N-terminal" evidence="1">
    <location>
        <begin position="16"/>
        <end position="166"/>
    </location>
</feature>
<dbReference type="InterPro" id="IPR028098">
    <property type="entry name" value="Glyco_trans_4-like_N"/>
</dbReference>
<dbReference type="CDD" id="cd03814">
    <property type="entry name" value="GT4-like"/>
    <property type="match status" value="1"/>
</dbReference>
<keyword evidence="2" id="KW-0808">Transferase</keyword>
<comment type="caution">
    <text evidence="2">The sequence shown here is derived from an EMBL/GenBank/DDBJ whole genome shotgun (WGS) entry which is preliminary data.</text>
</comment>
<dbReference type="RefSeq" id="WP_121646099.1">
    <property type="nucleotide sequence ID" value="NZ_RCWN01000001.1"/>
</dbReference>
<sequence>MQRTILIATDAAAPQINGVVRTMGIVTERLAAEGHIVETVGPSRFRTMALPSYPEIPMSFVTPGAMAKIARQFRPDHIHIVTEGPIGRAMRRACLRNGWHYTSAYHTRFPEYLRQRLPVPIGVSHSILRRFHSNAAATLVPTGSIADDLISHGYGNLQIWTRGVDRALFRPDRAIDLDLPRPIFLNVGRVAPEKNLEAFLALDLPGTKLVIGDGPQRAELERRFPEAVFLGAKTGIDLASHFAAADVFVFPSRTDTFGLVVLEALASGLPVAAFPVPGPKDVLEIAGPSAGVCDEDLEKAALAARDLGSVDPDAVLQSFSWQACADIFLNTLVPAGVSDAFRHKEPAVA</sequence>
<name>A0A3L7JKT5_9HYPH</name>
<dbReference type="Proteomes" id="UP000281094">
    <property type="component" value="Unassembled WGS sequence"/>
</dbReference>
<dbReference type="AlphaFoldDB" id="A0A3L7JKT5"/>
<organism evidence="2 3">
    <name type="scientific">Notoacmeibacter ruber</name>
    <dbReference type="NCBI Taxonomy" id="2670375"/>
    <lineage>
        <taxon>Bacteria</taxon>
        <taxon>Pseudomonadati</taxon>
        <taxon>Pseudomonadota</taxon>
        <taxon>Alphaproteobacteria</taxon>
        <taxon>Hyphomicrobiales</taxon>
        <taxon>Notoacmeibacteraceae</taxon>
        <taxon>Notoacmeibacter</taxon>
    </lineage>
</organism>